<dbReference type="EMBL" id="AP026866">
    <property type="protein sequence ID" value="BDS05949.1"/>
    <property type="molecule type" value="Genomic_DNA"/>
</dbReference>
<evidence type="ECO:0000313" key="1">
    <source>
        <dbReference type="EMBL" id="BDS05949.1"/>
    </source>
</evidence>
<reference evidence="1" key="1">
    <citation type="submission" date="2024-07" db="EMBL/GenBank/DDBJ databases">
        <title>Complete genome sequence of Verrucomicrobiaceae bacterium NT6N.</title>
        <authorList>
            <person name="Huang C."/>
            <person name="Takami H."/>
            <person name="Hamasaki K."/>
        </authorList>
    </citation>
    <scope>NUCLEOTIDE SEQUENCE</scope>
    <source>
        <strain evidence="1">NT6N</strain>
    </source>
</reference>
<name>A0AAT9FIX2_9BACT</name>
<protein>
    <recommendedName>
        <fullName evidence="2">TonB C-terminal domain-containing protein</fullName>
    </recommendedName>
</protein>
<gene>
    <name evidence="1" type="ORF">NT6N_09890</name>
</gene>
<dbReference type="AlphaFoldDB" id="A0AAT9FIX2"/>
<organism evidence="1">
    <name type="scientific">Oceaniferula spumae</name>
    <dbReference type="NCBI Taxonomy" id="2979115"/>
    <lineage>
        <taxon>Bacteria</taxon>
        <taxon>Pseudomonadati</taxon>
        <taxon>Verrucomicrobiota</taxon>
        <taxon>Verrucomicrobiia</taxon>
        <taxon>Verrucomicrobiales</taxon>
        <taxon>Verrucomicrobiaceae</taxon>
        <taxon>Oceaniferula</taxon>
    </lineage>
</organism>
<evidence type="ECO:0008006" key="2">
    <source>
        <dbReference type="Google" id="ProtNLM"/>
    </source>
</evidence>
<sequence>MFFLSKRRQKRDQEAGLIFRWRGARKHHTGKLLALMIATGFFAFSVYAIRIDGEKTPLVSKRTASVFFISEDDPNYQNLLVQIEEKSPFPRRWDPAYDKDTMARISAQTDLLAGKTWKYEPELVALPREQDGRALPSIVDPEEGLLGDIAKTWELSVDESGGQAEGDLYVLARINADSNIQKRLQQKSPVLPRALVAEEWFGQSFRFMIGIDAKGIVRGCVSLSGEGLEAVKPSEKQKLLSAWLRSQRFLPVDSDQPVVIGVLELQIEALRE</sequence>
<proteinExistence type="predicted"/>
<dbReference type="KEGG" id="osu:NT6N_09890"/>
<accession>A0AAT9FIX2</accession>